<dbReference type="AlphaFoldDB" id="A0A7C1P621"/>
<evidence type="ECO:0000313" key="2">
    <source>
        <dbReference type="EMBL" id="HHP05243.1"/>
    </source>
</evidence>
<evidence type="ECO:0008006" key="3">
    <source>
        <dbReference type="Google" id="ProtNLM"/>
    </source>
</evidence>
<comment type="caution">
    <text evidence="1">The sequence shown here is derived from an EMBL/GenBank/DDBJ whole genome shotgun (WGS) entry which is preliminary data.</text>
</comment>
<protein>
    <recommendedName>
        <fullName evidence="3">Double-stranded DNA-binding protein</fullName>
    </recommendedName>
</protein>
<accession>A0A7C1P621</accession>
<proteinExistence type="predicted"/>
<evidence type="ECO:0000313" key="1">
    <source>
        <dbReference type="EMBL" id="HEB48288.1"/>
    </source>
</evidence>
<name>A0A7C1P621_THEPE</name>
<sequence>MERDVELIKRRMLLEMQKRLLRASQPEKREVIDFEKVFIEHLTEDGRLMYEKAVEQHGERARKIAEKLGRLYHSGRLQGAMNAETVYWVFREVGLPIKIETKIVYKKGGEVKSIGEMLKGEE</sequence>
<gene>
    <name evidence="2" type="ORF">ENM88_05790</name>
    <name evidence="1" type="ORF">ENP77_00600</name>
</gene>
<reference evidence="1" key="1">
    <citation type="journal article" date="2020" name="mSystems">
        <title>Genome- and Community-Level Interaction Insights into Carbon Utilization and Element Cycling Functions of Hydrothermarchaeota in Hydrothermal Sediment.</title>
        <authorList>
            <person name="Zhou Z."/>
            <person name="Liu Y."/>
            <person name="Xu W."/>
            <person name="Pan J."/>
            <person name="Luo Z.H."/>
            <person name="Li M."/>
        </authorList>
    </citation>
    <scope>NUCLEOTIDE SEQUENCE [LARGE SCALE GENOMIC DNA]</scope>
    <source>
        <strain evidence="2">SpSt-1125</strain>
        <strain evidence="1">SpSt-25</strain>
    </source>
</reference>
<dbReference type="EMBL" id="DSKP01000022">
    <property type="protein sequence ID" value="HEB48288.1"/>
    <property type="molecule type" value="Genomic_DNA"/>
</dbReference>
<organism evidence="1">
    <name type="scientific">Thermofilum pendens</name>
    <dbReference type="NCBI Taxonomy" id="2269"/>
    <lineage>
        <taxon>Archaea</taxon>
        <taxon>Thermoproteota</taxon>
        <taxon>Thermoprotei</taxon>
        <taxon>Thermofilales</taxon>
        <taxon>Thermofilaceae</taxon>
        <taxon>Thermofilum</taxon>
    </lineage>
</organism>
<dbReference type="EMBL" id="DRZM01000167">
    <property type="protein sequence ID" value="HHP05243.1"/>
    <property type="molecule type" value="Genomic_DNA"/>
</dbReference>